<evidence type="ECO:0000313" key="1">
    <source>
        <dbReference type="EMBL" id="KAH7844870.1"/>
    </source>
</evidence>
<organism evidence="1 2">
    <name type="scientific">Vaccinium darrowii</name>
    <dbReference type="NCBI Taxonomy" id="229202"/>
    <lineage>
        <taxon>Eukaryota</taxon>
        <taxon>Viridiplantae</taxon>
        <taxon>Streptophyta</taxon>
        <taxon>Embryophyta</taxon>
        <taxon>Tracheophyta</taxon>
        <taxon>Spermatophyta</taxon>
        <taxon>Magnoliopsida</taxon>
        <taxon>eudicotyledons</taxon>
        <taxon>Gunneridae</taxon>
        <taxon>Pentapetalae</taxon>
        <taxon>asterids</taxon>
        <taxon>Ericales</taxon>
        <taxon>Ericaceae</taxon>
        <taxon>Vaccinioideae</taxon>
        <taxon>Vaccinieae</taxon>
        <taxon>Vaccinium</taxon>
    </lineage>
</organism>
<sequence>MDPNSDSFSLIDHYSVRFDNNDAFDECVKPEFPFTPSAFFFRIVGSCNGLLCLFDETLGGKLHYLLLWNPLIGKSVTVPRPEVSFTRGHSREFRTFGFGFDEWRNDYKVVAITSPDMIQEFQPRAKIYSLNSGIWRAISPKGLRYSTSTSFGMPQAYLNGVAHWVGKDPRKQWSDAECFCIVAFSMMDEVFGEISLPEKGTVRVNNLLDLKCLSIFQDSLAFIEVDSHYRVWVMKKYGMEESWALLFIVNTSSALHELVGFRMNGEFVMGSSSRSLVSYDPESKQVKDLGIPDSEIQKGNFFGAIHLEKYVESLVLLERGANAPEQMVGTSDGSLTQNGLNDAKGTDKLREEE</sequence>
<proteinExistence type="predicted"/>
<keyword evidence="2" id="KW-1185">Reference proteome</keyword>
<dbReference type="EMBL" id="CM037151">
    <property type="protein sequence ID" value="KAH7844870.1"/>
    <property type="molecule type" value="Genomic_DNA"/>
</dbReference>
<gene>
    <name evidence="1" type="ORF">Vadar_032505</name>
</gene>
<dbReference type="Proteomes" id="UP000828048">
    <property type="component" value="Chromosome 1"/>
</dbReference>
<accession>A0ACB7XWG4</accession>
<comment type="caution">
    <text evidence="1">The sequence shown here is derived from an EMBL/GenBank/DDBJ whole genome shotgun (WGS) entry which is preliminary data.</text>
</comment>
<evidence type="ECO:0000313" key="2">
    <source>
        <dbReference type="Proteomes" id="UP000828048"/>
    </source>
</evidence>
<name>A0ACB7XWG4_9ERIC</name>
<reference evidence="1 2" key="1">
    <citation type="journal article" date="2021" name="Hortic Res">
        <title>High-quality reference genome and annotation aids understanding of berry development for evergreen blueberry (Vaccinium darrowii).</title>
        <authorList>
            <person name="Yu J."/>
            <person name="Hulse-Kemp A.M."/>
            <person name="Babiker E."/>
            <person name="Staton M."/>
        </authorList>
    </citation>
    <scope>NUCLEOTIDE SEQUENCE [LARGE SCALE GENOMIC DNA]</scope>
    <source>
        <strain evidence="2">cv. NJ 8807/NJ 8810</strain>
        <tissue evidence="1">Young leaf</tissue>
    </source>
</reference>
<protein>
    <submittedName>
        <fullName evidence="1">Uncharacterized protein</fullName>
    </submittedName>
</protein>